<keyword evidence="2" id="KW-1185">Reference proteome</keyword>
<comment type="caution">
    <text evidence="1">The sequence shown here is derived from an EMBL/GenBank/DDBJ whole genome shotgun (WGS) entry which is preliminary data.</text>
</comment>
<dbReference type="InterPro" id="IPR010985">
    <property type="entry name" value="Ribbon_hlx_hlx"/>
</dbReference>
<gene>
    <name evidence="1" type="ORF">C7C46_20065</name>
</gene>
<dbReference type="InterPro" id="IPR013321">
    <property type="entry name" value="Arc_rbn_hlx_hlx"/>
</dbReference>
<dbReference type="AlphaFoldDB" id="A0A2V4MZN3"/>
<name>A0A2V4MZN3_9ACTN</name>
<sequence>MSKKQLNVRVDVTTAEMARERAEQQGISMNQYIERLVRQDMGETGRRFVDAAAQFMKEYEGEFLAEFGEPVGAEERQGGRR</sequence>
<dbReference type="Proteomes" id="UP000248039">
    <property type="component" value="Unassembled WGS sequence"/>
</dbReference>
<protein>
    <submittedName>
        <fullName evidence="1">Toxin-antitoxin system HicB family antitoxin</fullName>
    </submittedName>
</protein>
<dbReference type="OrthoDB" id="3855023at2"/>
<evidence type="ECO:0000313" key="1">
    <source>
        <dbReference type="EMBL" id="PYC77036.1"/>
    </source>
</evidence>
<dbReference type="Gene3D" id="1.10.1220.10">
    <property type="entry name" value="Met repressor-like"/>
    <property type="match status" value="1"/>
</dbReference>
<dbReference type="GO" id="GO:0006355">
    <property type="term" value="P:regulation of DNA-templated transcription"/>
    <property type="evidence" value="ECO:0007669"/>
    <property type="project" value="InterPro"/>
</dbReference>
<dbReference type="InterPro" id="IPR008651">
    <property type="entry name" value="Uncharacterised_HicB"/>
</dbReference>
<dbReference type="RefSeq" id="WP_110671261.1">
    <property type="nucleotide sequence ID" value="NZ_PYBW01000074.1"/>
</dbReference>
<dbReference type="Pfam" id="PF05534">
    <property type="entry name" value="HicB"/>
    <property type="match status" value="1"/>
</dbReference>
<dbReference type="EMBL" id="PYBW01000074">
    <property type="protein sequence ID" value="PYC77036.1"/>
    <property type="molecule type" value="Genomic_DNA"/>
</dbReference>
<accession>A0A2V4MZN3</accession>
<evidence type="ECO:0000313" key="2">
    <source>
        <dbReference type="Proteomes" id="UP000248039"/>
    </source>
</evidence>
<organism evidence="1 2">
    <name type="scientific">Streptomyces tateyamensis</name>
    <dbReference type="NCBI Taxonomy" id="565073"/>
    <lineage>
        <taxon>Bacteria</taxon>
        <taxon>Bacillati</taxon>
        <taxon>Actinomycetota</taxon>
        <taxon>Actinomycetes</taxon>
        <taxon>Kitasatosporales</taxon>
        <taxon>Streptomycetaceae</taxon>
        <taxon>Streptomyces</taxon>
    </lineage>
</organism>
<dbReference type="SUPFAM" id="SSF47598">
    <property type="entry name" value="Ribbon-helix-helix"/>
    <property type="match status" value="1"/>
</dbReference>
<proteinExistence type="predicted"/>
<reference evidence="1 2" key="1">
    <citation type="submission" date="2018-03" db="EMBL/GenBank/DDBJ databases">
        <title>Bioinformatic expansion and discovery of thiopeptide antibiotics.</title>
        <authorList>
            <person name="Schwalen C.J."/>
            <person name="Hudson G.A."/>
            <person name="Mitchell D.A."/>
        </authorList>
    </citation>
    <scope>NUCLEOTIDE SEQUENCE [LARGE SCALE GENOMIC DNA]</scope>
    <source>
        <strain evidence="1 2">ATCC 21389</strain>
    </source>
</reference>